<dbReference type="Pfam" id="PF13087">
    <property type="entry name" value="AAA_12"/>
    <property type="match status" value="1"/>
</dbReference>
<dbReference type="GO" id="GO:0003968">
    <property type="term" value="F:RNA-directed RNA polymerase activity"/>
    <property type="evidence" value="ECO:0007669"/>
    <property type="project" value="InterPro"/>
</dbReference>
<dbReference type="Proteomes" id="UP000789706">
    <property type="component" value="Unassembled WGS sequence"/>
</dbReference>
<dbReference type="GO" id="GO:0005694">
    <property type="term" value="C:chromosome"/>
    <property type="evidence" value="ECO:0007669"/>
    <property type="project" value="UniProtKB-ARBA"/>
</dbReference>
<dbReference type="InterPro" id="IPR047187">
    <property type="entry name" value="SF1_C_Upf1"/>
</dbReference>
<dbReference type="PANTHER" id="PTHR10887">
    <property type="entry name" value="DNA2/NAM7 HELICASE FAMILY"/>
    <property type="match status" value="1"/>
</dbReference>
<comment type="caution">
    <text evidence="9">The sequence shown here is derived from an EMBL/GenBank/DDBJ whole genome shotgun (WGS) entry which is preliminary data.</text>
</comment>
<keyword evidence="3" id="KW-0378">Hydrolase</keyword>
<dbReference type="InterPro" id="IPR041677">
    <property type="entry name" value="DNA2/NAM7_AAA_11"/>
</dbReference>
<name>A0A9N8WEI5_9GLOM</name>
<dbReference type="InterPro" id="IPR057596">
    <property type="entry name" value="RDRP_core"/>
</dbReference>
<comment type="similarity">
    <text evidence="1">Belongs to the DNA2/NAM7 helicase family.</text>
</comment>
<feature type="domain" description="RDRP core" evidence="6">
    <location>
        <begin position="69"/>
        <end position="561"/>
    </location>
</feature>
<dbReference type="Gene3D" id="3.40.50.300">
    <property type="entry name" value="P-loop containing nucleotide triphosphate hydrolases"/>
    <property type="match status" value="3"/>
</dbReference>
<sequence length="1640" mass="187268">MPKYFNKTYFLHKLTNDDDDIDSNRRNALLRYPNDLHSNYTLRHSDNAMLILESLTLVFTASEVKFSHQIQPNNRVIQSTNPEKVLMADFQKLRFENQASSDYIIRILTNGIIINEKRYHYVGQSNSHIKQRKCLLLQADDPREIQRFLDGFGDWSKFKSVAKLAKRIGLLFSSGDKAFNLPTERYKIIDDIERNDFCFTDGCGFVSKDTIKRITSNLKLVFRENRLYPSVIQIRYQGFKGILLLGNHLSKKISCEFRKSMNKFNYRGPDDFFITGYSKPYTFGRLNTQTIMLLSALKVPDDVFVKKQAEHFARLDLMLTDLSIAFEYLLTNGQVDLAGKLFENGFTEEVNCYLKKSFKQERETSLKPKRGPDGGFQEKLRLIVEKSRIVYGACDPTPTYVLRENECFFRPTIQNKPTTILGPIFCVRNPCYHAGDIVVLNAVDIPECKNIVDVLVFSVNGDVPAAHRSAGGDLDGDKFFVCWDKELMPPITVESYGYPGAKENTRPNIKRSDLIKHFSTQSNAGVARCADLFLKWADAKGPRCEECLQINKLFSHAVDGSSVNIADVLKHPPKDEAVFQSRIWNKLVDIAMKRREDKANQNNRNDDNDEENDTLFLMIKDRDELCAFLEEDGNEATDYEIMCFLFRWCRANNEDIKEFLYFLDFSAFYTHEKLLALATGEVPRHLLFNALHMSNILKPEQISHFNLGEADHHWKLFHMENEITFSTNLISDLSKAIANFRRVFIALEFNHELTICISLHGNFEPDLENNADGKIVVYGFTQSGRIKDKKFCQANYKLFYNETYFQVYVSHKRNTFVWMGIPKKLDTRVVSLNELNVKSSISVAIDKLNNRTSRVTSKIQKKMIVESEIYVVSNQDGLRPRYQAVNPDYKIEVEELNIDANYNPINPKNPENDDDRRLLSCSYSNDLDELMRMAECWAKYGVYDKIILAYVKYLETNLPISDDDLQQLIDFSTRNPIVHSPLIEFLSRNYSPESSESLEIPSTALVSLIGTCLKSCKSSKETLIMENVLKLFSYPVTLSMYQAWQVLTNLVTDYPYSKTSLEYLDRLFDLLEKRQPVTSEGTYFMHQVKTLCYQTLEELSTSKRTPKNRYRAYKSQAHSTSRYTLMSEGPISVKVRSGDIILLKRLNRKSVEPISKIRAVVISTDRELSIDISWVPRDITIATWEVIQVGNIIGFKYSMEAFKKLYPTQDEKASTLLNILLDKQDPTTTRTIENGDDPIQGLNLSQQTAVYQAENRNLTLWQGPAGTGKTKSIFQLILRLLDRNPSLPILVTAATNAAVDNVALLLVAHGGIEMIRIGDKSSIHPNLLSITLEAGLDGAVRRIHSKKSKELLKDAKVIFATCVGCGTTLLDKKKYDFVIVDEASQVAEPTCLIPLAKDCARFVLVGDHKQLRPFCLPMAEIVGYSISLFERMNNNNYPICLLDTQYRMHPGISEFPNVYFYERKLRDGIGAIDRPLVNGFAWPNVNVPVAFVQVAGEELSFKDSKYNQAEVDKIVRIVELVAESGSVAPDEIGIISLYSAQSEKMKAALQSCQNSSVHSIEVKTADGFQGREKQLILITCVRCNGIGNIGFLDDPRRFNVMLTRAKRGLIIFGDQKTLRTNEMWKNWFTWSEAYGLVSNT</sequence>
<feature type="domain" description="DNA2/NAM7 helicase helicase" evidence="7">
    <location>
        <begin position="1242"/>
        <end position="1337"/>
    </location>
</feature>
<feature type="domain" description="DNA2/NAM7 helicase-like C-terminal" evidence="8">
    <location>
        <begin position="1424"/>
        <end position="1615"/>
    </location>
</feature>
<dbReference type="GO" id="GO:0004386">
    <property type="term" value="F:helicase activity"/>
    <property type="evidence" value="ECO:0007669"/>
    <property type="project" value="UniProtKB-KW"/>
</dbReference>
<feature type="domain" description="DNA2/NAM7 helicase helicase" evidence="7">
    <location>
        <begin position="1340"/>
        <end position="1415"/>
    </location>
</feature>
<evidence type="ECO:0000256" key="4">
    <source>
        <dbReference type="ARBA" id="ARBA00022806"/>
    </source>
</evidence>
<keyword evidence="5" id="KW-0067">ATP-binding</keyword>
<keyword evidence="4" id="KW-0347">Helicase</keyword>
<evidence type="ECO:0000313" key="10">
    <source>
        <dbReference type="Proteomes" id="UP000789706"/>
    </source>
</evidence>
<keyword evidence="2" id="KW-0547">Nucleotide-binding</keyword>
<dbReference type="InterPro" id="IPR027417">
    <property type="entry name" value="P-loop_NTPase"/>
</dbReference>
<evidence type="ECO:0000259" key="8">
    <source>
        <dbReference type="Pfam" id="PF13087"/>
    </source>
</evidence>
<keyword evidence="10" id="KW-1185">Reference proteome</keyword>
<gene>
    <name evidence="9" type="ORF">DEBURN_LOCUS3811</name>
</gene>
<dbReference type="InterPro" id="IPR045055">
    <property type="entry name" value="DNA2/NAM7-like"/>
</dbReference>
<accession>A0A9N8WEI5</accession>
<dbReference type="PANTHER" id="PTHR10887:SF495">
    <property type="entry name" value="HELICASE SENATAXIN ISOFORM X1-RELATED"/>
    <property type="match status" value="1"/>
</dbReference>
<evidence type="ECO:0000259" key="6">
    <source>
        <dbReference type="Pfam" id="PF05183"/>
    </source>
</evidence>
<evidence type="ECO:0000256" key="2">
    <source>
        <dbReference type="ARBA" id="ARBA00022741"/>
    </source>
</evidence>
<reference evidence="9" key="1">
    <citation type="submission" date="2021-06" db="EMBL/GenBank/DDBJ databases">
        <authorList>
            <person name="Kallberg Y."/>
            <person name="Tangrot J."/>
            <person name="Rosling A."/>
        </authorList>
    </citation>
    <scope>NUCLEOTIDE SEQUENCE</scope>
    <source>
        <strain evidence="9">AZ414A</strain>
    </source>
</reference>
<dbReference type="OrthoDB" id="2363317at2759"/>
<dbReference type="GO" id="GO:0016787">
    <property type="term" value="F:hydrolase activity"/>
    <property type="evidence" value="ECO:0007669"/>
    <property type="project" value="UniProtKB-KW"/>
</dbReference>
<dbReference type="FunFam" id="3.40.50.300:FF:000326">
    <property type="entry name" value="P-loop containing nucleoside triphosphate hydrolase"/>
    <property type="match status" value="1"/>
</dbReference>
<dbReference type="CDD" id="cd18808">
    <property type="entry name" value="SF1_C_Upf1"/>
    <property type="match status" value="1"/>
</dbReference>
<dbReference type="Pfam" id="PF13086">
    <property type="entry name" value="AAA_11"/>
    <property type="match status" value="2"/>
</dbReference>
<dbReference type="SUPFAM" id="SSF52540">
    <property type="entry name" value="P-loop containing nucleoside triphosphate hydrolases"/>
    <property type="match status" value="1"/>
</dbReference>
<evidence type="ECO:0000256" key="3">
    <source>
        <dbReference type="ARBA" id="ARBA00022801"/>
    </source>
</evidence>
<organism evidence="9 10">
    <name type="scientific">Diversispora eburnea</name>
    <dbReference type="NCBI Taxonomy" id="1213867"/>
    <lineage>
        <taxon>Eukaryota</taxon>
        <taxon>Fungi</taxon>
        <taxon>Fungi incertae sedis</taxon>
        <taxon>Mucoromycota</taxon>
        <taxon>Glomeromycotina</taxon>
        <taxon>Glomeromycetes</taxon>
        <taxon>Diversisporales</taxon>
        <taxon>Diversisporaceae</taxon>
        <taxon>Diversispora</taxon>
    </lineage>
</organism>
<dbReference type="Pfam" id="PF05183">
    <property type="entry name" value="RdRP"/>
    <property type="match status" value="1"/>
</dbReference>
<evidence type="ECO:0000256" key="1">
    <source>
        <dbReference type="ARBA" id="ARBA00007913"/>
    </source>
</evidence>
<protein>
    <submittedName>
        <fullName evidence="9">5460_t:CDS:1</fullName>
    </submittedName>
</protein>
<dbReference type="InterPro" id="IPR041679">
    <property type="entry name" value="DNA2/NAM7-like_C"/>
</dbReference>
<evidence type="ECO:0000259" key="7">
    <source>
        <dbReference type="Pfam" id="PF13086"/>
    </source>
</evidence>
<dbReference type="GO" id="GO:0005524">
    <property type="term" value="F:ATP binding"/>
    <property type="evidence" value="ECO:0007669"/>
    <property type="project" value="UniProtKB-KW"/>
</dbReference>
<evidence type="ECO:0000313" key="9">
    <source>
        <dbReference type="EMBL" id="CAG8483906.1"/>
    </source>
</evidence>
<dbReference type="EMBL" id="CAJVPK010000254">
    <property type="protein sequence ID" value="CAG8483906.1"/>
    <property type="molecule type" value="Genomic_DNA"/>
</dbReference>
<proteinExistence type="inferred from homology"/>
<evidence type="ECO:0000256" key="5">
    <source>
        <dbReference type="ARBA" id="ARBA00022840"/>
    </source>
</evidence>